<accession>A0A4Y2B4D7</accession>
<name>A0A4Y2B4D7_ARAVE</name>
<proteinExistence type="predicted"/>
<dbReference type="AlphaFoldDB" id="A0A4Y2B4D7"/>
<evidence type="ECO:0000313" key="1">
    <source>
        <dbReference type="EMBL" id="GBL85924.1"/>
    </source>
</evidence>
<dbReference type="Proteomes" id="UP000499080">
    <property type="component" value="Unassembled WGS sequence"/>
</dbReference>
<keyword evidence="2" id="KW-1185">Reference proteome</keyword>
<gene>
    <name evidence="1" type="ORF">AVEN_63235_1</name>
</gene>
<dbReference type="OrthoDB" id="6417774at2759"/>
<reference evidence="1 2" key="1">
    <citation type="journal article" date="2019" name="Sci. Rep.">
        <title>Orb-weaving spider Araneus ventricosus genome elucidates the spidroin gene catalogue.</title>
        <authorList>
            <person name="Kono N."/>
            <person name="Nakamura H."/>
            <person name="Ohtoshi R."/>
            <person name="Moran D.A.P."/>
            <person name="Shinohara A."/>
            <person name="Yoshida Y."/>
            <person name="Fujiwara M."/>
            <person name="Mori M."/>
            <person name="Tomita M."/>
            <person name="Arakawa K."/>
        </authorList>
    </citation>
    <scope>NUCLEOTIDE SEQUENCE [LARGE SCALE GENOMIC DNA]</scope>
</reference>
<sequence length="146" mass="16711">MFVFYIGEASANNQTENFKISESTYRNTFSSKFNLSISHQRSDTCGTCEKGDVDVTHVGNCHQLFEMQKFDWELPKQKSEVAYLTVDSVQTMPLPILSVTKAFISDKYGSIISMCTSLPSRRMFLTSSHELRMLPVWEEIRCLGLF</sequence>
<comment type="caution">
    <text evidence="1">The sequence shown here is derived from an EMBL/GenBank/DDBJ whole genome shotgun (WGS) entry which is preliminary data.</text>
</comment>
<organism evidence="1 2">
    <name type="scientific">Araneus ventricosus</name>
    <name type="common">Orbweaver spider</name>
    <name type="synonym">Epeira ventricosa</name>
    <dbReference type="NCBI Taxonomy" id="182803"/>
    <lineage>
        <taxon>Eukaryota</taxon>
        <taxon>Metazoa</taxon>
        <taxon>Ecdysozoa</taxon>
        <taxon>Arthropoda</taxon>
        <taxon>Chelicerata</taxon>
        <taxon>Arachnida</taxon>
        <taxon>Araneae</taxon>
        <taxon>Araneomorphae</taxon>
        <taxon>Entelegynae</taxon>
        <taxon>Araneoidea</taxon>
        <taxon>Araneidae</taxon>
        <taxon>Araneus</taxon>
    </lineage>
</organism>
<evidence type="ECO:0000313" key="2">
    <source>
        <dbReference type="Proteomes" id="UP000499080"/>
    </source>
</evidence>
<protein>
    <submittedName>
        <fullName evidence="1">Uncharacterized protein</fullName>
    </submittedName>
</protein>
<dbReference type="EMBL" id="BGPR01000045">
    <property type="protein sequence ID" value="GBL85924.1"/>
    <property type="molecule type" value="Genomic_DNA"/>
</dbReference>